<protein>
    <submittedName>
        <fullName evidence="3">Uncharacterized protein</fullName>
    </submittedName>
</protein>
<name>A0A5P1FSB7_ASPOF</name>
<gene>
    <name evidence="3" type="ORF">A4U43_C01F8030</name>
</gene>
<feature type="region of interest" description="Disordered" evidence="1">
    <location>
        <begin position="77"/>
        <end position="98"/>
    </location>
</feature>
<evidence type="ECO:0000313" key="4">
    <source>
        <dbReference type="Proteomes" id="UP000243459"/>
    </source>
</evidence>
<feature type="signal peptide" evidence="2">
    <location>
        <begin position="1"/>
        <end position="23"/>
    </location>
</feature>
<reference evidence="4" key="1">
    <citation type="journal article" date="2017" name="Nat. Commun.">
        <title>The asparagus genome sheds light on the origin and evolution of a young Y chromosome.</title>
        <authorList>
            <person name="Harkess A."/>
            <person name="Zhou J."/>
            <person name="Xu C."/>
            <person name="Bowers J.E."/>
            <person name="Van der Hulst R."/>
            <person name="Ayyampalayam S."/>
            <person name="Mercati F."/>
            <person name="Riccardi P."/>
            <person name="McKain M.R."/>
            <person name="Kakrana A."/>
            <person name="Tang H."/>
            <person name="Ray J."/>
            <person name="Groenendijk J."/>
            <person name="Arikit S."/>
            <person name="Mathioni S.M."/>
            <person name="Nakano M."/>
            <person name="Shan H."/>
            <person name="Telgmann-Rauber A."/>
            <person name="Kanno A."/>
            <person name="Yue Z."/>
            <person name="Chen H."/>
            <person name="Li W."/>
            <person name="Chen Y."/>
            <person name="Xu X."/>
            <person name="Zhang Y."/>
            <person name="Luo S."/>
            <person name="Chen H."/>
            <person name="Gao J."/>
            <person name="Mao Z."/>
            <person name="Pires J.C."/>
            <person name="Luo M."/>
            <person name="Kudrna D."/>
            <person name="Wing R.A."/>
            <person name="Meyers B.C."/>
            <person name="Yi K."/>
            <person name="Kong H."/>
            <person name="Lavrijsen P."/>
            <person name="Sunseri F."/>
            <person name="Falavigna A."/>
            <person name="Ye Y."/>
            <person name="Leebens-Mack J.H."/>
            <person name="Chen G."/>
        </authorList>
    </citation>
    <scope>NUCLEOTIDE SEQUENCE [LARGE SCALE GENOMIC DNA]</scope>
    <source>
        <strain evidence="4">cv. DH0086</strain>
    </source>
</reference>
<proteinExistence type="predicted"/>
<accession>A0A5P1FSB7</accession>
<sequence>MPVIRSALFFYSLFYSLLPSAVSLCLFLLPPQQQRRTTPVPPIASDCTGYPAASVQSPRCRPPSGAVNISSVAAASCRSSSPGASNRRSYAGTGSDRGGVKTAAAAAKFGYFEGCGHHELRWSPLWVTHLRVLRNEEGTLASQSSTNRENSSNDSTDNICDEMGKRLRNFRHYRILLGSTGVYYEPALEKAQNETWPQEHPGCALNCYGQYIHSPQGV</sequence>
<keyword evidence="2" id="KW-0732">Signal</keyword>
<evidence type="ECO:0000313" key="3">
    <source>
        <dbReference type="EMBL" id="ONK79601.1"/>
    </source>
</evidence>
<feature type="chain" id="PRO_5024352941" evidence="2">
    <location>
        <begin position="24"/>
        <end position="218"/>
    </location>
</feature>
<evidence type="ECO:0000256" key="2">
    <source>
        <dbReference type="SAM" id="SignalP"/>
    </source>
</evidence>
<dbReference type="AlphaFoldDB" id="A0A5P1FSB7"/>
<dbReference type="EMBL" id="CM007381">
    <property type="protein sequence ID" value="ONK79601.1"/>
    <property type="molecule type" value="Genomic_DNA"/>
</dbReference>
<dbReference type="Gramene" id="ONK79601">
    <property type="protein sequence ID" value="ONK79601"/>
    <property type="gene ID" value="A4U43_C01F8030"/>
</dbReference>
<organism evidence="3 4">
    <name type="scientific">Asparagus officinalis</name>
    <name type="common">Garden asparagus</name>
    <dbReference type="NCBI Taxonomy" id="4686"/>
    <lineage>
        <taxon>Eukaryota</taxon>
        <taxon>Viridiplantae</taxon>
        <taxon>Streptophyta</taxon>
        <taxon>Embryophyta</taxon>
        <taxon>Tracheophyta</taxon>
        <taxon>Spermatophyta</taxon>
        <taxon>Magnoliopsida</taxon>
        <taxon>Liliopsida</taxon>
        <taxon>Asparagales</taxon>
        <taxon>Asparagaceae</taxon>
        <taxon>Asparagoideae</taxon>
        <taxon>Asparagus</taxon>
    </lineage>
</organism>
<keyword evidence="4" id="KW-1185">Reference proteome</keyword>
<evidence type="ECO:0000256" key="1">
    <source>
        <dbReference type="SAM" id="MobiDB-lite"/>
    </source>
</evidence>
<dbReference type="Proteomes" id="UP000243459">
    <property type="component" value="Chromosome 1"/>
</dbReference>